<evidence type="ECO:0000256" key="2">
    <source>
        <dbReference type="ARBA" id="ARBA00022723"/>
    </source>
</evidence>
<name>A0A8R1DRL6_CAEJA</name>
<dbReference type="EnsemblMetazoa" id="CJA10357a.1">
    <property type="protein sequence ID" value="CJA10357a.1"/>
    <property type="gene ID" value="WBGene00129561"/>
</dbReference>
<feature type="domain" description="DDE Tnp4" evidence="3">
    <location>
        <begin position="121"/>
        <end position="243"/>
    </location>
</feature>
<reference evidence="4" key="2">
    <citation type="submission" date="2022-06" db="UniProtKB">
        <authorList>
            <consortium name="EnsemblMetazoa"/>
        </authorList>
    </citation>
    <scope>IDENTIFICATION</scope>
    <source>
        <strain evidence="4">DF5081</strain>
    </source>
</reference>
<reference evidence="5" key="1">
    <citation type="submission" date="2010-08" db="EMBL/GenBank/DDBJ databases">
        <authorList>
            <consortium name="Caenorhabditis japonica Sequencing Consortium"/>
            <person name="Wilson R.K."/>
        </authorList>
    </citation>
    <scope>NUCLEOTIDE SEQUENCE [LARGE SCALE GENOMIC DNA]</scope>
    <source>
        <strain evidence="5">DF5081</strain>
    </source>
</reference>
<proteinExistence type="predicted"/>
<dbReference type="AlphaFoldDB" id="A0A8R1DRL6"/>
<organism evidence="4 5">
    <name type="scientific">Caenorhabditis japonica</name>
    <dbReference type="NCBI Taxonomy" id="281687"/>
    <lineage>
        <taxon>Eukaryota</taxon>
        <taxon>Metazoa</taxon>
        <taxon>Ecdysozoa</taxon>
        <taxon>Nematoda</taxon>
        <taxon>Chromadorea</taxon>
        <taxon>Rhabditida</taxon>
        <taxon>Rhabditina</taxon>
        <taxon>Rhabditomorpha</taxon>
        <taxon>Rhabditoidea</taxon>
        <taxon>Rhabditidae</taxon>
        <taxon>Peloderinae</taxon>
        <taxon>Caenorhabditis</taxon>
    </lineage>
</organism>
<evidence type="ECO:0000256" key="1">
    <source>
        <dbReference type="ARBA" id="ARBA00001968"/>
    </source>
</evidence>
<sequence>MEQPPSVIDQVNRNALDHFLQRNKILNESGNIEFGTGVSMETFEHLLPLCMSQNNIARDIGIYQPTICRIIREVTHDLSSRASEYIKFPQTRQEIRTMQSGFFHKRNSDGNFLRMPCFGVLDGKHWSCKHPPHSGSLNANYKGLFSFNSFFVCDSESRIIYVQISELGIHSDAQLFKNGPLPLLLEDAQKTAGYLNLPNSQTWVPAFLLADNGFAPTKTVMQPYRKPQLASENLLFNEQLSRKKSGAHYCGVLYPQHHSGIDGIEPPAEDPYLTPECLRSALKHYLLYQ</sequence>
<evidence type="ECO:0000313" key="4">
    <source>
        <dbReference type="EnsemblMetazoa" id="CJA10357a.1"/>
    </source>
</evidence>
<accession>A0A8R1DRL6</accession>
<dbReference type="GO" id="GO:0046872">
    <property type="term" value="F:metal ion binding"/>
    <property type="evidence" value="ECO:0007669"/>
    <property type="project" value="UniProtKB-KW"/>
</dbReference>
<comment type="cofactor">
    <cofactor evidence="1">
        <name>a divalent metal cation</name>
        <dbReference type="ChEBI" id="CHEBI:60240"/>
    </cofactor>
</comment>
<dbReference type="InterPro" id="IPR027806">
    <property type="entry name" value="HARBI1_dom"/>
</dbReference>
<keyword evidence="5" id="KW-1185">Reference proteome</keyword>
<keyword evidence="2" id="KW-0479">Metal-binding</keyword>
<protein>
    <submittedName>
        <fullName evidence="4">DDE Tnp4 domain-containing protein</fullName>
    </submittedName>
</protein>
<dbReference type="Pfam" id="PF13359">
    <property type="entry name" value="DDE_Tnp_4"/>
    <property type="match status" value="1"/>
</dbReference>
<evidence type="ECO:0000259" key="3">
    <source>
        <dbReference type="Pfam" id="PF13359"/>
    </source>
</evidence>
<evidence type="ECO:0000313" key="5">
    <source>
        <dbReference type="Proteomes" id="UP000005237"/>
    </source>
</evidence>
<dbReference type="Proteomes" id="UP000005237">
    <property type="component" value="Unassembled WGS sequence"/>
</dbReference>